<reference evidence="7 8" key="1">
    <citation type="journal article" date="2012" name="Stand. Genomic Sci.">
        <title>Genome sequence of the ocean sediment bacterium Saccharomonospora marina type strain (XMU15(T)).</title>
        <authorList>
            <person name="Klenk H.P."/>
            <person name="Lu M."/>
            <person name="Lucas S."/>
            <person name="Lapidus A."/>
            <person name="Copeland A."/>
            <person name="Pitluck S."/>
            <person name="Goodwin L.A."/>
            <person name="Han C."/>
            <person name="Tapia R."/>
            <person name="Brambilla E.M."/>
            <person name="Potter G."/>
            <person name="Land M."/>
            <person name="Ivanova N."/>
            <person name="Rohde M."/>
            <person name="Goker M."/>
            <person name="Detter J.C."/>
            <person name="Li W.J."/>
            <person name="Kyrpides N.C."/>
            <person name="Woyke T."/>
        </authorList>
    </citation>
    <scope>NUCLEOTIDE SEQUENCE [LARGE SCALE GENOMIC DNA]</scope>
    <source>
        <strain evidence="7 8">XMU15</strain>
    </source>
</reference>
<feature type="binding site" evidence="6">
    <location>
        <position position="198"/>
    </location>
    <ligand>
        <name>Fe cation</name>
        <dbReference type="ChEBI" id="CHEBI:24875"/>
        <note>catalytic</note>
    </ligand>
</feature>
<dbReference type="GO" id="GO:0008198">
    <property type="term" value="F:ferrous iron binding"/>
    <property type="evidence" value="ECO:0007669"/>
    <property type="project" value="TreeGrafter"/>
</dbReference>
<evidence type="ECO:0000256" key="3">
    <source>
        <dbReference type="ARBA" id="ARBA00022964"/>
    </source>
</evidence>
<dbReference type="InterPro" id="IPR014710">
    <property type="entry name" value="RmlC-like_jellyroll"/>
</dbReference>
<evidence type="ECO:0000256" key="1">
    <source>
        <dbReference type="ARBA" id="ARBA00006622"/>
    </source>
</evidence>
<dbReference type="STRING" id="882083.SacmaDRAFT_1290"/>
<evidence type="ECO:0000256" key="4">
    <source>
        <dbReference type="ARBA" id="ARBA00023002"/>
    </source>
</evidence>
<dbReference type="CDD" id="cd10548">
    <property type="entry name" value="cupin_CDO"/>
    <property type="match status" value="1"/>
</dbReference>
<evidence type="ECO:0000256" key="5">
    <source>
        <dbReference type="ARBA" id="ARBA00023004"/>
    </source>
</evidence>
<keyword evidence="8" id="KW-1185">Reference proteome</keyword>
<dbReference type="Gene3D" id="2.60.120.10">
    <property type="entry name" value="Jelly Rolls"/>
    <property type="match status" value="1"/>
</dbReference>
<gene>
    <name evidence="7" type="ORF">SacmaDRAFT_1290</name>
</gene>
<comment type="similarity">
    <text evidence="1">Belongs to the cysteine dioxygenase family.</text>
</comment>
<dbReference type="GO" id="GO:0016702">
    <property type="term" value="F:oxidoreductase activity, acting on single donors with incorporation of molecular oxygen, incorporation of two atoms of oxygen"/>
    <property type="evidence" value="ECO:0007669"/>
    <property type="project" value="InterPro"/>
</dbReference>
<sequence>MGWNRFDAAYRRWLARCHVDPHRDRTPGHCPPRRARLRGLSLSLSVTFDTELRRRISSPTKDTMFAVPENTVAPAAGTATALRHPVRTALEYAADRERWRGLLRYDPDERFAAPLERDHEQEVWLLSWLPGQLAEPHDHGHTTGAFTIVCGRLTETVYRADPADPADPADSADPAVAAARVHLLAAGQSRVFGPGYVHRVENEGPDPVISVHVYRAGGRIVRPVTWLGTPVPGGT</sequence>
<dbReference type="AlphaFoldDB" id="H5WYH8"/>
<dbReference type="SUPFAM" id="SSF51182">
    <property type="entry name" value="RmlC-like cupins"/>
    <property type="match status" value="1"/>
</dbReference>
<dbReference type="EMBL" id="CM001439">
    <property type="protein sequence ID" value="EHR49569.1"/>
    <property type="molecule type" value="Genomic_DNA"/>
</dbReference>
<accession>H5WYH8</accession>
<evidence type="ECO:0000313" key="7">
    <source>
        <dbReference type="EMBL" id="EHR49569.1"/>
    </source>
</evidence>
<protein>
    <submittedName>
        <fullName evidence="7">Putative metal-dependent enzyme of the double-stranded beta helix superfamily</fullName>
    </submittedName>
</protein>
<dbReference type="PANTHER" id="PTHR12918:SF1">
    <property type="entry name" value="CYSTEINE DIOXYGENASE TYPE 1"/>
    <property type="match status" value="1"/>
</dbReference>
<dbReference type="InterPro" id="IPR011051">
    <property type="entry name" value="RmlC_Cupin_sf"/>
</dbReference>
<name>H5WYH8_9PSEU</name>
<feature type="binding site" evidence="6">
    <location>
        <position position="139"/>
    </location>
    <ligand>
        <name>Fe cation</name>
        <dbReference type="ChEBI" id="CHEBI:24875"/>
        <note>catalytic</note>
    </ligand>
</feature>
<evidence type="ECO:0000313" key="8">
    <source>
        <dbReference type="Proteomes" id="UP000004926"/>
    </source>
</evidence>
<dbReference type="eggNOG" id="COG5553">
    <property type="taxonomic scope" value="Bacteria"/>
</dbReference>
<dbReference type="PANTHER" id="PTHR12918">
    <property type="entry name" value="CYSTEINE DIOXYGENASE"/>
    <property type="match status" value="1"/>
</dbReference>
<keyword evidence="4" id="KW-0560">Oxidoreductase</keyword>
<dbReference type="Proteomes" id="UP000004926">
    <property type="component" value="Chromosome"/>
</dbReference>
<dbReference type="InterPro" id="IPR010300">
    <property type="entry name" value="CDO_1"/>
</dbReference>
<feature type="binding site" evidence="6">
    <location>
        <position position="137"/>
    </location>
    <ligand>
        <name>Fe cation</name>
        <dbReference type="ChEBI" id="CHEBI:24875"/>
        <note>catalytic</note>
    </ligand>
</feature>
<dbReference type="Pfam" id="PF05995">
    <property type="entry name" value="CDO_I"/>
    <property type="match status" value="1"/>
</dbReference>
<keyword evidence="3" id="KW-0223">Dioxygenase</keyword>
<evidence type="ECO:0000256" key="2">
    <source>
        <dbReference type="ARBA" id="ARBA00022723"/>
    </source>
</evidence>
<organism evidence="7 8">
    <name type="scientific">Saccharomonospora marina XMU15</name>
    <dbReference type="NCBI Taxonomy" id="882083"/>
    <lineage>
        <taxon>Bacteria</taxon>
        <taxon>Bacillati</taxon>
        <taxon>Actinomycetota</taxon>
        <taxon>Actinomycetes</taxon>
        <taxon>Pseudonocardiales</taxon>
        <taxon>Pseudonocardiaceae</taxon>
        <taxon>Saccharomonospora</taxon>
    </lineage>
</organism>
<dbReference type="HOGENOM" id="CLU_102185_0_0_11"/>
<evidence type="ECO:0000256" key="6">
    <source>
        <dbReference type="PIRSR" id="PIRSR610300-51"/>
    </source>
</evidence>
<keyword evidence="5 6" id="KW-0408">Iron</keyword>
<keyword evidence="2 6" id="KW-0479">Metal-binding</keyword>
<proteinExistence type="inferred from homology"/>